<evidence type="ECO:0000313" key="3">
    <source>
        <dbReference type="Proteomes" id="UP001163046"/>
    </source>
</evidence>
<comment type="caution">
    <text evidence="2">The sequence shown here is derived from an EMBL/GenBank/DDBJ whole genome shotgun (WGS) entry which is preliminary data.</text>
</comment>
<keyword evidence="3" id="KW-1185">Reference proteome</keyword>
<dbReference type="Proteomes" id="UP001163046">
    <property type="component" value="Unassembled WGS sequence"/>
</dbReference>
<organism evidence="2 3">
    <name type="scientific">Desmophyllum pertusum</name>
    <dbReference type="NCBI Taxonomy" id="174260"/>
    <lineage>
        <taxon>Eukaryota</taxon>
        <taxon>Metazoa</taxon>
        <taxon>Cnidaria</taxon>
        <taxon>Anthozoa</taxon>
        <taxon>Hexacorallia</taxon>
        <taxon>Scleractinia</taxon>
        <taxon>Caryophylliina</taxon>
        <taxon>Caryophylliidae</taxon>
        <taxon>Desmophyllum</taxon>
    </lineage>
</organism>
<reference evidence="2" key="1">
    <citation type="submission" date="2023-01" db="EMBL/GenBank/DDBJ databases">
        <title>Genome assembly of the deep-sea coral Lophelia pertusa.</title>
        <authorList>
            <person name="Herrera S."/>
            <person name="Cordes E."/>
        </authorList>
    </citation>
    <scope>NUCLEOTIDE SEQUENCE</scope>
    <source>
        <strain evidence="2">USNM1676648</strain>
        <tissue evidence="2">Polyp</tissue>
    </source>
</reference>
<accession>A0A9W9ZQE2</accession>
<gene>
    <name evidence="2" type="ORF">OS493_012346</name>
</gene>
<sequence>MFPELMAQLERINGGDEDALAKSGLKDVVIGKPKMFSTSLMNKELEQLRFSELKAAAEQLGMRMISDFCDVGIKMLGVMAKGYHNKNLEAITVKPEDYASTVRQFIAEFGKGVVRLSKPLQDAKRAEEQEEKIIVISDPDVEEDSDEAPSKGKGVCQKDKKGEDQIGSVLEESDKEPSKAKKGKGVSQKGKKGEDQIGSVLEESEVSEDESASMEEDNGSDEALSKGKRKRASVSGKGNKGKEESGTKKKRVHYSSSECPLCKQRVVHLRRHLKLVHVNKNEKIPLVRLEALVQAAKHGNKKVGGKLRQNTKDGEKLYKRKKELPCEKQMQKLIKANSASPGLNEESIASEFSKYEEFNKVQREKGTPKPLGIGALFYVAMSSSIEVLKSATSQHSLVQNKQNLKVKGTFVGTFAAYKGFWGTSQAEIATLHNVHFVCS</sequence>
<proteinExistence type="predicted"/>
<evidence type="ECO:0000313" key="2">
    <source>
        <dbReference type="EMBL" id="KAJ7386013.1"/>
    </source>
</evidence>
<name>A0A9W9ZQE2_9CNID</name>
<dbReference type="AlphaFoldDB" id="A0A9W9ZQE2"/>
<protein>
    <submittedName>
        <fullName evidence="2">Uncharacterized protein</fullName>
    </submittedName>
</protein>
<feature type="compositionally biased region" description="Acidic residues" evidence="1">
    <location>
        <begin position="202"/>
        <end position="220"/>
    </location>
</feature>
<feature type="region of interest" description="Disordered" evidence="1">
    <location>
        <begin position="127"/>
        <end position="257"/>
    </location>
</feature>
<dbReference type="EMBL" id="MU825878">
    <property type="protein sequence ID" value="KAJ7386013.1"/>
    <property type="molecule type" value="Genomic_DNA"/>
</dbReference>
<evidence type="ECO:0000256" key="1">
    <source>
        <dbReference type="SAM" id="MobiDB-lite"/>
    </source>
</evidence>